<proteinExistence type="inferred from homology"/>
<dbReference type="Proteomes" id="UP001501407">
    <property type="component" value="Unassembled WGS sequence"/>
</dbReference>
<dbReference type="Gene3D" id="3.40.50.720">
    <property type="entry name" value="NAD(P)-binding Rossmann-like Domain"/>
    <property type="match status" value="1"/>
</dbReference>
<organism evidence="2 3">
    <name type="scientific">Microbacterium yannicii</name>
    <dbReference type="NCBI Taxonomy" id="671622"/>
    <lineage>
        <taxon>Bacteria</taxon>
        <taxon>Bacillati</taxon>
        <taxon>Actinomycetota</taxon>
        <taxon>Actinomycetes</taxon>
        <taxon>Micrococcales</taxon>
        <taxon>Microbacteriaceae</taxon>
        <taxon>Microbacterium</taxon>
    </lineage>
</organism>
<dbReference type="Pfam" id="PF13561">
    <property type="entry name" value="adh_short_C2"/>
    <property type="match status" value="1"/>
</dbReference>
<evidence type="ECO:0000256" key="1">
    <source>
        <dbReference type="ARBA" id="ARBA00006484"/>
    </source>
</evidence>
<dbReference type="PRINTS" id="PR00080">
    <property type="entry name" value="SDRFAMILY"/>
</dbReference>
<evidence type="ECO:0000313" key="3">
    <source>
        <dbReference type="Proteomes" id="UP001501407"/>
    </source>
</evidence>
<comment type="similarity">
    <text evidence="1">Belongs to the short-chain dehydrogenases/reductases (SDR) family.</text>
</comment>
<dbReference type="SUPFAM" id="SSF51735">
    <property type="entry name" value="NAD(P)-binding Rossmann-fold domains"/>
    <property type="match status" value="1"/>
</dbReference>
<dbReference type="PRINTS" id="PR00081">
    <property type="entry name" value="GDHRDH"/>
</dbReference>
<dbReference type="PANTHER" id="PTHR42879">
    <property type="entry name" value="3-OXOACYL-(ACYL-CARRIER-PROTEIN) REDUCTASE"/>
    <property type="match status" value="1"/>
</dbReference>
<gene>
    <name evidence="2" type="ORF">GCM10025760_20180</name>
</gene>
<accession>A0ABP9MBJ0</accession>
<dbReference type="RefSeq" id="WP_194414807.1">
    <property type="nucleotide sequence ID" value="NZ_BAABKZ010000002.1"/>
</dbReference>
<dbReference type="EMBL" id="BAABKZ010000002">
    <property type="protein sequence ID" value="GAA5092054.1"/>
    <property type="molecule type" value="Genomic_DNA"/>
</dbReference>
<dbReference type="InterPro" id="IPR050259">
    <property type="entry name" value="SDR"/>
</dbReference>
<dbReference type="InterPro" id="IPR036291">
    <property type="entry name" value="NAD(P)-bd_dom_sf"/>
</dbReference>
<sequence length="276" mass="28511">MPDLPEPSGPLAGRTALVSGSGRGIGRAIALSLAEAGASTVILARHAEQVTETVALIDAAGGHAVAAPADLTDAEGVAAAVEPVLAELGGIDILVNNAGVNLKRPFIPLPVDDGVAVGQPGSGPASVGMADEEWDAIFDTHVRASLQLIRLVGPGMLQRRWGRVINIGSSAVGRTPNLSGPYKVAKGAMMHFTRALAKEWAEHGVTVNAIAPGHFRTDMSKALHDSEEGQAWLRERIPMHHAGDVRELGALAAFLAGDLASFITGQVIYVDGGETL</sequence>
<comment type="caution">
    <text evidence="2">The sequence shown here is derived from an EMBL/GenBank/DDBJ whole genome shotgun (WGS) entry which is preliminary data.</text>
</comment>
<keyword evidence="3" id="KW-1185">Reference proteome</keyword>
<protein>
    <submittedName>
        <fullName evidence="2">SDR family oxidoreductase</fullName>
    </submittedName>
</protein>
<name>A0ABP9MBJ0_9MICO</name>
<dbReference type="InterPro" id="IPR002347">
    <property type="entry name" value="SDR_fam"/>
</dbReference>
<evidence type="ECO:0000313" key="2">
    <source>
        <dbReference type="EMBL" id="GAA5092054.1"/>
    </source>
</evidence>
<reference evidence="3" key="1">
    <citation type="journal article" date="2019" name="Int. J. Syst. Evol. Microbiol.">
        <title>The Global Catalogue of Microorganisms (GCM) 10K type strain sequencing project: providing services to taxonomists for standard genome sequencing and annotation.</title>
        <authorList>
            <consortium name="The Broad Institute Genomics Platform"/>
            <consortium name="The Broad Institute Genome Sequencing Center for Infectious Disease"/>
            <person name="Wu L."/>
            <person name="Ma J."/>
        </authorList>
    </citation>
    <scope>NUCLEOTIDE SEQUENCE [LARGE SCALE GENOMIC DNA]</scope>
    <source>
        <strain evidence="3">JCM 18959</strain>
    </source>
</reference>